<feature type="transmembrane region" description="Helical" evidence="8">
    <location>
        <begin position="72"/>
        <end position="92"/>
    </location>
</feature>
<name>A0A1Q2HMU0_9BACT</name>
<protein>
    <submittedName>
        <fullName evidence="9">Auxin efflux carrier</fullName>
    </submittedName>
</protein>
<evidence type="ECO:0000256" key="7">
    <source>
        <dbReference type="ARBA" id="ARBA00023136"/>
    </source>
</evidence>
<dbReference type="PANTHER" id="PTHR36838">
    <property type="entry name" value="AUXIN EFFLUX CARRIER FAMILY PROTEIN"/>
    <property type="match status" value="1"/>
</dbReference>
<evidence type="ECO:0000256" key="4">
    <source>
        <dbReference type="ARBA" id="ARBA00022475"/>
    </source>
</evidence>
<feature type="transmembrane region" description="Helical" evidence="8">
    <location>
        <begin position="288"/>
        <end position="308"/>
    </location>
</feature>
<keyword evidence="3" id="KW-0813">Transport</keyword>
<dbReference type="RefSeq" id="WP_077538963.1">
    <property type="nucleotide sequence ID" value="NZ_CP019633.1"/>
</dbReference>
<keyword evidence="7 8" id="KW-0472">Membrane</keyword>
<dbReference type="EMBL" id="CP019633">
    <property type="protein sequence ID" value="AQQ08553.1"/>
    <property type="molecule type" value="Genomic_DNA"/>
</dbReference>
<organism evidence="9 10">
    <name type="scientific">Sedimentisphaera cyanobacteriorum</name>
    <dbReference type="NCBI Taxonomy" id="1940790"/>
    <lineage>
        <taxon>Bacteria</taxon>
        <taxon>Pseudomonadati</taxon>
        <taxon>Planctomycetota</taxon>
        <taxon>Phycisphaerae</taxon>
        <taxon>Sedimentisphaerales</taxon>
        <taxon>Sedimentisphaeraceae</taxon>
        <taxon>Sedimentisphaera</taxon>
    </lineage>
</organism>
<feature type="transmembrane region" description="Helical" evidence="8">
    <location>
        <begin position="127"/>
        <end position="151"/>
    </location>
</feature>
<feature type="transmembrane region" description="Helical" evidence="8">
    <location>
        <begin position="229"/>
        <end position="250"/>
    </location>
</feature>
<feature type="transmembrane region" description="Helical" evidence="8">
    <location>
        <begin position="163"/>
        <end position="186"/>
    </location>
</feature>
<dbReference type="STRING" id="1940790.L21SP3_00337"/>
<sequence>MQIFITTFEAVAALLLIGLAGFFLIIRKVIPEKAISVLATIAVDVALPSLVFSKIITSFNPEDMPGWWTRPLWWAGFAAAGTAAAFMVSFASKKSFREEFRSGLVFNNAVFFPLAIITSVFSEESPLVTELFLFTLLFPAFYFAAVNFFFHGSRGAKIPVSKIINPVFAATLTAVTLVLTGLADFVPQFAVHALKLTGRTAAPLLMMILGGSIYIDFRDKGEFKLAESAKFAFAKNIIFPLIALAAVYFLNIPKAVGFMLVLQAAVPPITSLSVMTERCGGQRHITNQFIFTSFMTSIITIPAFIMLYDMLIGLDGMG</sequence>
<evidence type="ECO:0000256" key="2">
    <source>
        <dbReference type="ARBA" id="ARBA00010145"/>
    </source>
</evidence>
<evidence type="ECO:0000256" key="3">
    <source>
        <dbReference type="ARBA" id="ARBA00022448"/>
    </source>
</evidence>
<dbReference type="Pfam" id="PF03547">
    <property type="entry name" value="Mem_trans"/>
    <property type="match status" value="2"/>
</dbReference>
<comment type="similarity">
    <text evidence="2">Belongs to the auxin efflux carrier (TC 2.A.69) family.</text>
</comment>
<reference evidence="10" key="1">
    <citation type="submission" date="2017-02" db="EMBL/GenBank/DDBJ databases">
        <title>Comparative genomics and description of representatives of a novel lineage of planctomycetes thriving in anoxic sediments.</title>
        <authorList>
            <person name="Spring S."/>
            <person name="Bunk B."/>
            <person name="Sproer C."/>
            <person name="Klenk H.-P."/>
        </authorList>
    </citation>
    <scope>NUCLEOTIDE SEQUENCE [LARGE SCALE GENOMIC DNA]</scope>
    <source>
        <strain evidence="10">L21-RPul-D3</strain>
    </source>
</reference>
<feature type="transmembrane region" description="Helical" evidence="8">
    <location>
        <begin position="256"/>
        <end position="276"/>
    </location>
</feature>
<dbReference type="GO" id="GO:0005886">
    <property type="term" value="C:plasma membrane"/>
    <property type="evidence" value="ECO:0007669"/>
    <property type="project" value="UniProtKB-SubCell"/>
</dbReference>
<dbReference type="InterPro" id="IPR004776">
    <property type="entry name" value="Mem_transp_PIN-like"/>
</dbReference>
<comment type="subcellular location">
    <subcellularLocation>
        <location evidence="1">Cell membrane</location>
        <topology evidence="1">Multi-pass membrane protein</topology>
    </subcellularLocation>
</comment>
<accession>A0A1Q2HMU0</accession>
<evidence type="ECO:0000256" key="5">
    <source>
        <dbReference type="ARBA" id="ARBA00022692"/>
    </source>
</evidence>
<dbReference type="Proteomes" id="UP000188273">
    <property type="component" value="Chromosome"/>
</dbReference>
<dbReference type="PANTHER" id="PTHR36838:SF3">
    <property type="entry name" value="TRANSPORTER AUXIN EFFLUX CARRIER EC FAMILY"/>
    <property type="match status" value="1"/>
</dbReference>
<proteinExistence type="inferred from homology"/>
<dbReference type="InterPro" id="IPR038770">
    <property type="entry name" value="Na+/solute_symporter_sf"/>
</dbReference>
<gene>
    <name evidence="9" type="ORF">L21SP3_00337</name>
</gene>
<dbReference type="Gene3D" id="1.20.1530.20">
    <property type="match status" value="1"/>
</dbReference>
<dbReference type="AlphaFoldDB" id="A0A1Q2HMU0"/>
<evidence type="ECO:0000256" key="6">
    <source>
        <dbReference type="ARBA" id="ARBA00022989"/>
    </source>
</evidence>
<evidence type="ECO:0000256" key="1">
    <source>
        <dbReference type="ARBA" id="ARBA00004651"/>
    </source>
</evidence>
<feature type="transmembrane region" description="Helical" evidence="8">
    <location>
        <begin position="198"/>
        <end position="217"/>
    </location>
</feature>
<evidence type="ECO:0000256" key="8">
    <source>
        <dbReference type="SAM" id="Phobius"/>
    </source>
</evidence>
<evidence type="ECO:0000313" key="9">
    <source>
        <dbReference type="EMBL" id="AQQ08553.1"/>
    </source>
</evidence>
<dbReference type="KEGG" id="pbu:L21SP3_00337"/>
<keyword evidence="5 8" id="KW-0812">Transmembrane</keyword>
<feature type="transmembrane region" description="Helical" evidence="8">
    <location>
        <begin position="33"/>
        <end position="52"/>
    </location>
</feature>
<keyword evidence="4" id="KW-1003">Cell membrane</keyword>
<evidence type="ECO:0000313" key="10">
    <source>
        <dbReference type="Proteomes" id="UP000188273"/>
    </source>
</evidence>
<keyword evidence="6 8" id="KW-1133">Transmembrane helix</keyword>
<keyword evidence="10" id="KW-1185">Reference proteome</keyword>
<feature type="transmembrane region" description="Helical" evidence="8">
    <location>
        <begin position="104"/>
        <end position="121"/>
    </location>
</feature>
<feature type="transmembrane region" description="Helical" evidence="8">
    <location>
        <begin position="6"/>
        <end position="26"/>
    </location>
</feature>
<dbReference type="OrthoDB" id="9815385at2"/>
<dbReference type="GO" id="GO:0055085">
    <property type="term" value="P:transmembrane transport"/>
    <property type="evidence" value="ECO:0007669"/>
    <property type="project" value="InterPro"/>
</dbReference>